<dbReference type="EMBL" id="CAXITT010000374">
    <property type="protein sequence ID" value="CAL1540208.1"/>
    <property type="molecule type" value="Genomic_DNA"/>
</dbReference>
<keyword evidence="1" id="KW-0732">Signal</keyword>
<evidence type="ECO:0008006" key="4">
    <source>
        <dbReference type="Google" id="ProtNLM"/>
    </source>
</evidence>
<comment type="caution">
    <text evidence="2">The sequence shown here is derived from an EMBL/GenBank/DDBJ whole genome shotgun (WGS) entry which is preliminary data.</text>
</comment>
<dbReference type="Proteomes" id="UP001497497">
    <property type="component" value="Unassembled WGS sequence"/>
</dbReference>
<feature type="chain" id="PRO_5043483473" description="Secreted protein" evidence="1">
    <location>
        <begin position="27"/>
        <end position="412"/>
    </location>
</feature>
<keyword evidence="3" id="KW-1185">Reference proteome</keyword>
<evidence type="ECO:0000256" key="1">
    <source>
        <dbReference type="SAM" id="SignalP"/>
    </source>
</evidence>
<proteinExistence type="predicted"/>
<organism evidence="2 3">
    <name type="scientific">Lymnaea stagnalis</name>
    <name type="common">Great pond snail</name>
    <name type="synonym">Helix stagnalis</name>
    <dbReference type="NCBI Taxonomy" id="6523"/>
    <lineage>
        <taxon>Eukaryota</taxon>
        <taxon>Metazoa</taxon>
        <taxon>Spiralia</taxon>
        <taxon>Lophotrochozoa</taxon>
        <taxon>Mollusca</taxon>
        <taxon>Gastropoda</taxon>
        <taxon>Heterobranchia</taxon>
        <taxon>Euthyneura</taxon>
        <taxon>Panpulmonata</taxon>
        <taxon>Hygrophila</taxon>
        <taxon>Lymnaeoidea</taxon>
        <taxon>Lymnaeidae</taxon>
        <taxon>Lymnaea</taxon>
    </lineage>
</organism>
<protein>
    <recommendedName>
        <fullName evidence="4">Secreted protein</fullName>
    </recommendedName>
</protein>
<name>A0AAV2I2G6_LYMST</name>
<accession>A0AAV2I2G6</accession>
<reference evidence="2 3" key="1">
    <citation type="submission" date="2024-04" db="EMBL/GenBank/DDBJ databases">
        <authorList>
            <consortium name="Genoscope - CEA"/>
            <person name="William W."/>
        </authorList>
    </citation>
    <scope>NUCLEOTIDE SEQUENCE [LARGE SCALE GENOMIC DNA]</scope>
</reference>
<feature type="signal peptide" evidence="1">
    <location>
        <begin position="1"/>
        <end position="26"/>
    </location>
</feature>
<dbReference type="AlphaFoldDB" id="A0AAV2I2G6"/>
<evidence type="ECO:0000313" key="3">
    <source>
        <dbReference type="Proteomes" id="UP001497497"/>
    </source>
</evidence>
<sequence length="412" mass="47421">MGQHTGMTSYLLMVALLLVAPTRINAWDSRSDDYDDYEDEEHNETECEGCVQNTLCRLGRCVCHDTHIGDPYFMCHKPQKGYCHLMNDPVLRTFAKEKSHVDVIGPTKLVQLVVRHPKWDSSIDFTLWAITDRIKGKYFVKSFQFRYVRSPQYRRPKEFQVLVESKVNPATGVYRWEIFLKDFGKQGSFRHAHSFCSTTRKQHDAWSVQLPGCTIAFRRIHANFLKTKVKCSGVAIGLRPHNPENREVKAGIWVTVDRLFQPQFTNWPHHKEPLCLSFDQRLSTLQASTRIANLEDALTFHSLVNSGPIHYPHKPADLTELKKVLRDCPGVARNAFSSLAGFMTRVPKFSKCVSENDGILSLVNVLLESARFFCNDDVKACKHVHAKLKQRCWHLKDVIPALKTFVEFGCRW</sequence>
<evidence type="ECO:0000313" key="2">
    <source>
        <dbReference type="EMBL" id="CAL1540208.1"/>
    </source>
</evidence>
<gene>
    <name evidence="2" type="ORF">GSLYS_00013910001</name>
</gene>